<organism evidence="8 9">
    <name type="scientific">Sphingomonas hengshuiensis</name>
    <dbReference type="NCBI Taxonomy" id="1609977"/>
    <lineage>
        <taxon>Bacteria</taxon>
        <taxon>Pseudomonadati</taxon>
        <taxon>Pseudomonadota</taxon>
        <taxon>Alphaproteobacteria</taxon>
        <taxon>Sphingomonadales</taxon>
        <taxon>Sphingomonadaceae</taxon>
        <taxon>Sphingomonas</taxon>
    </lineage>
</organism>
<evidence type="ECO:0000313" key="9">
    <source>
        <dbReference type="Proteomes" id="UP000032300"/>
    </source>
</evidence>
<feature type="transmembrane region" description="Helical" evidence="6">
    <location>
        <begin position="38"/>
        <end position="55"/>
    </location>
</feature>
<dbReference type="PANTHER" id="PTHR23508">
    <property type="entry name" value="CARBOXYLIC ACID TRANSPORTER PROTEIN HOMOLOG"/>
    <property type="match status" value="1"/>
</dbReference>
<feature type="transmembrane region" description="Helical" evidence="6">
    <location>
        <begin position="316"/>
        <end position="337"/>
    </location>
</feature>
<feature type="transmembrane region" description="Helical" evidence="6">
    <location>
        <begin position="377"/>
        <end position="400"/>
    </location>
</feature>
<feature type="transmembrane region" description="Helical" evidence="6">
    <location>
        <begin position="283"/>
        <end position="304"/>
    </location>
</feature>
<evidence type="ECO:0000256" key="4">
    <source>
        <dbReference type="ARBA" id="ARBA00023136"/>
    </source>
</evidence>
<keyword evidence="3 6" id="KW-1133">Transmembrane helix</keyword>
<dbReference type="Pfam" id="PF07690">
    <property type="entry name" value="MFS_1"/>
    <property type="match status" value="1"/>
</dbReference>
<protein>
    <recommendedName>
        <fullName evidence="7">Major facilitator superfamily (MFS) profile domain-containing protein</fullName>
    </recommendedName>
</protein>
<feature type="region of interest" description="Disordered" evidence="5">
    <location>
        <begin position="1"/>
        <end position="21"/>
    </location>
</feature>
<comment type="subcellular location">
    <subcellularLocation>
        <location evidence="1">Membrane</location>
        <topology evidence="1">Multi-pass membrane protein</topology>
    </subcellularLocation>
</comment>
<feature type="transmembrane region" description="Helical" evidence="6">
    <location>
        <begin position="75"/>
        <end position="95"/>
    </location>
</feature>
<dbReference type="GO" id="GO:0046943">
    <property type="term" value="F:carboxylic acid transmembrane transporter activity"/>
    <property type="evidence" value="ECO:0007669"/>
    <property type="project" value="TreeGrafter"/>
</dbReference>
<feature type="transmembrane region" description="Helical" evidence="6">
    <location>
        <begin position="196"/>
        <end position="215"/>
    </location>
</feature>
<dbReference type="KEGG" id="sphi:TS85_23185"/>
<feature type="domain" description="Major facilitator superfamily (MFS) profile" evidence="7">
    <location>
        <begin position="42"/>
        <end position="431"/>
    </location>
</feature>
<feature type="transmembrane region" description="Helical" evidence="6">
    <location>
        <begin position="406"/>
        <end position="426"/>
    </location>
</feature>
<dbReference type="OrthoDB" id="9784658at2"/>
<reference evidence="8 9" key="2">
    <citation type="submission" date="2015-02" db="EMBL/GenBank/DDBJ databases">
        <title>The complete genome of Sphingomonas hengshuiensis sp. WHSC-8 isolated from soil of Hengshui Lake.</title>
        <authorList>
            <person name="Wei S."/>
            <person name="Guo J."/>
            <person name="Su C."/>
            <person name="Wu R."/>
            <person name="Zhang Z."/>
            <person name="Liang K."/>
            <person name="Li H."/>
            <person name="Wang T."/>
            <person name="Liu H."/>
            <person name="Zhang C."/>
            <person name="Li Z."/>
            <person name="Wang Q."/>
            <person name="Meng J."/>
        </authorList>
    </citation>
    <scope>NUCLEOTIDE SEQUENCE [LARGE SCALE GENOMIC DNA]</scope>
    <source>
        <strain evidence="8 9">WHSC-8</strain>
    </source>
</reference>
<name>A0A7U5BF21_9SPHN</name>
<dbReference type="SUPFAM" id="SSF103473">
    <property type="entry name" value="MFS general substrate transporter"/>
    <property type="match status" value="1"/>
</dbReference>
<feature type="transmembrane region" description="Helical" evidence="6">
    <location>
        <begin position="166"/>
        <end position="190"/>
    </location>
</feature>
<keyword evidence="4 6" id="KW-0472">Membrane</keyword>
<dbReference type="InterPro" id="IPR036259">
    <property type="entry name" value="MFS_trans_sf"/>
</dbReference>
<dbReference type="InterPro" id="IPR011701">
    <property type="entry name" value="MFS"/>
</dbReference>
<accession>A0A7U5BF21</accession>
<evidence type="ECO:0000256" key="3">
    <source>
        <dbReference type="ARBA" id="ARBA00022989"/>
    </source>
</evidence>
<gene>
    <name evidence="8" type="ORF">TS85_23185</name>
</gene>
<feature type="transmembrane region" description="Helical" evidence="6">
    <location>
        <begin position="107"/>
        <end position="126"/>
    </location>
</feature>
<dbReference type="Proteomes" id="UP000032300">
    <property type="component" value="Chromosome"/>
</dbReference>
<keyword evidence="2 6" id="KW-0812">Transmembrane</keyword>
<dbReference type="EMBL" id="CP010836">
    <property type="protein sequence ID" value="AJP74076.1"/>
    <property type="molecule type" value="Genomic_DNA"/>
</dbReference>
<evidence type="ECO:0000256" key="6">
    <source>
        <dbReference type="SAM" id="Phobius"/>
    </source>
</evidence>
<evidence type="ECO:0000256" key="2">
    <source>
        <dbReference type="ARBA" id="ARBA00022692"/>
    </source>
</evidence>
<dbReference type="PANTHER" id="PTHR23508:SF10">
    <property type="entry name" value="CARBOXYLIC ACID TRANSPORTER PROTEIN HOMOLOG"/>
    <property type="match status" value="1"/>
</dbReference>
<evidence type="ECO:0000256" key="5">
    <source>
        <dbReference type="SAM" id="MobiDB-lite"/>
    </source>
</evidence>
<feature type="transmembrane region" description="Helical" evidence="6">
    <location>
        <begin position="343"/>
        <end position="365"/>
    </location>
</feature>
<feature type="compositionally biased region" description="Basic and acidic residues" evidence="5">
    <location>
        <begin position="7"/>
        <end position="16"/>
    </location>
</feature>
<dbReference type="InterPro" id="IPR020846">
    <property type="entry name" value="MFS_dom"/>
</dbReference>
<evidence type="ECO:0000256" key="1">
    <source>
        <dbReference type="ARBA" id="ARBA00004141"/>
    </source>
</evidence>
<proteinExistence type="predicted"/>
<dbReference type="AlphaFoldDB" id="A0A7U5BF21"/>
<evidence type="ECO:0000259" key="7">
    <source>
        <dbReference type="PROSITE" id="PS50850"/>
    </source>
</evidence>
<keyword evidence="9" id="KW-1185">Reference proteome</keyword>
<dbReference type="PROSITE" id="PS50850">
    <property type="entry name" value="MFS"/>
    <property type="match status" value="1"/>
</dbReference>
<dbReference type="Gene3D" id="1.20.1250.20">
    <property type="entry name" value="MFS general substrate transporter like domains"/>
    <property type="match status" value="1"/>
</dbReference>
<evidence type="ECO:0000313" key="8">
    <source>
        <dbReference type="EMBL" id="AJP74076.1"/>
    </source>
</evidence>
<reference evidence="8 9" key="1">
    <citation type="journal article" date="2015" name="Int. J. Syst. Evol. Microbiol.">
        <title>Sphingomonas hengshuiensis sp. nov., isolated from lake wetland.</title>
        <authorList>
            <person name="Wei S."/>
            <person name="Wang T."/>
            <person name="Liu H."/>
            <person name="Zhang C."/>
            <person name="Guo J."/>
            <person name="Wang Q."/>
            <person name="Liang K."/>
            <person name="Zhang Z."/>
        </authorList>
    </citation>
    <scope>NUCLEOTIDE SEQUENCE [LARGE SCALE GENOMIC DNA]</scope>
    <source>
        <strain evidence="8 9">WHSC-8</strain>
    </source>
</reference>
<dbReference type="GO" id="GO:0005886">
    <property type="term" value="C:plasma membrane"/>
    <property type="evidence" value="ECO:0007669"/>
    <property type="project" value="TreeGrafter"/>
</dbReference>
<feature type="transmembrane region" description="Helical" evidence="6">
    <location>
        <begin position="249"/>
        <end position="271"/>
    </location>
</feature>
<sequence length="438" mass="46891">MSGMTDRLARRKESPLRNKSGPVDWSEVASAFRDLKGVPLRTFLICLCVWTVVNLEQSMFGYAMPAMVEDLGISIKTIGLVISLGFGAAIFGALLSGLLTDRFGRRIMLASCFGLSAVFYALQGFAGSVFGLAAARSGGAAISAGLSPITNSYVTETSPPRIRALMVGFLQIGFPLGWFLASMLVAPLLATFGWRAVFMVSLAVPVIAAIIFRFVPETPGFALVKASAVNRRPMKAQLGDLFSPRFRTLTLLCILAFFAKGGAYAGLAFYMPAFLHNVRGYDASVAAHVVGISYGIGIFGYLSASVVGEFFLSRRLTIVIWSWLGAASLIAFVWLPSKPIEDVIAFGIMAIFSFGTSAILTTFVLEQFPTRMRATGAACASASVSLGFAVLPVVVAMLVGEVGWQWAISLCVTPLLFISGLAVLWMPGVSEDLEIRDF</sequence>